<dbReference type="InterPro" id="IPR022225">
    <property type="entry name" value="Phage_tail_fibre_N"/>
</dbReference>
<dbReference type="Pfam" id="PF12571">
    <property type="entry name" value="Phage_tail_fib"/>
    <property type="match status" value="1"/>
</dbReference>
<dbReference type="GO" id="GO:0019062">
    <property type="term" value="P:virion attachment to host cell"/>
    <property type="evidence" value="ECO:0007669"/>
    <property type="project" value="InterPro"/>
</dbReference>
<dbReference type="EMBL" id="LSFN01000032">
    <property type="protein sequence ID" value="OAB72807.1"/>
    <property type="molecule type" value="Genomic_DNA"/>
</dbReference>
<dbReference type="RefSeq" id="WP_068659643.1">
    <property type="nucleotide sequence ID" value="NZ_CP017770.1"/>
</dbReference>
<name>A0A162RKW9_9BACL</name>
<dbReference type="STRING" id="1763538.LPB68_04900"/>
<dbReference type="Proteomes" id="UP000077134">
    <property type="component" value="Unassembled WGS sequence"/>
</dbReference>
<accession>A0A162RKW9</accession>
<dbReference type="InterPro" id="IPR005068">
    <property type="entry name" value="Phage_lambda_Stf-r2"/>
</dbReference>
<reference evidence="2 3" key="1">
    <citation type="submission" date="2016-02" db="EMBL/GenBank/DDBJ databases">
        <title>Paenibacillus sp. LPB0068, isolated from Crassostrea gigas.</title>
        <authorList>
            <person name="Shin S.-K."/>
            <person name="Yi H."/>
        </authorList>
    </citation>
    <scope>NUCLEOTIDE SEQUENCE [LARGE SCALE GENOMIC DNA]</scope>
    <source>
        <strain evidence="2 3">LPB0068</strain>
    </source>
</reference>
<keyword evidence="3" id="KW-1185">Reference proteome</keyword>
<dbReference type="AlphaFoldDB" id="A0A162RKW9"/>
<feature type="domain" description="Phage tail fibre protein N-terminal" evidence="1">
    <location>
        <begin position="2"/>
        <end position="153"/>
    </location>
</feature>
<evidence type="ECO:0000313" key="2">
    <source>
        <dbReference type="EMBL" id="OAB72807.1"/>
    </source>
</evidence>
<proteinExistence type="predicted"/>
<dbReference type="GO" id="GO:0046718">
    <property type="term" value="P:symbiont entry into host cell"/>
    <property type="evidence" value="ECO:0007669"/>
    <property type="project" value="InterPro"/>
</dbReference>
<protein>
    <recommendedName>
        <fullName evidence="1">Phage tail fibre protein N-terminal domain-containing protein</fullName>
    </recommendedName>
</protein>
<dbReference type="KEGG" id="pcx:LPB68_04900"/>
<sequence>MSSWATAMTNKGRALQAKAQAGEALNYTRIAIGDGALGGQSIATLTALVSQKKTLDITTLNRPIGSIRAVIGTVIRNTDIVTGFDFREFGVFALDPDEGEILYFYGNAGDTADYLPPNGDGVIEKSFNVNVLVGDATTVTATIDQSLVYVTQQELDEALAGIVINDASLTQPGIVQLSNATDGIRENIAPTEKALGLVMAEATAGKTAGNERKAEVVAVLVAKGVSATTSESWDSLIAKLTALIKATGNAVLVDVLAGKTFSNESGNNRVGTMPDYSGYPGNGGYANAKSVKGDGQGSLVFEPNTGYYKEGINTNGYGAIIAVDPEYVPSSFRADKNIFGVQGSIPIRSGNNATLKSPVSGGGALYLYAPEGYYNGGDSTVYLVDPDFVPGNIRSGKDIFGTVGTLVEGRKTHIINVGSYQTVAAGYGSDRLEFHGVPFVPTSIIVTATYGATPRLSSISKEFGVWTLGNAGGTSDNAYIASASDVLNDGCILSVLSKNGATFYTGIQILFVS</sequence>
<evidence type="ECO:0000313" key="3">
    <source>
        <dbReference type="Proteomes" id="UP000077134"/>
    </source>
</evidence>
<comment type="caution">
    <text evidence="2">The sequence shown here is derived from an EMBL/GenBank/DDBJ whole genome shotgun (WGS) entry which is preliminary data.</text>
</comment>
<organism evidence="2 3">
    <name type="scientific">Paenibacillus crassostreae</name>
    <dbReference type="NCBI Taxonomy" id="1763538"/>
    <lineage>
        <taxon>Bacteria</taxon>
        <taxon>Bacillati</taxon>
        <taxon>Bacillota</taxon>
        <taxon>Bacilli</taxon>
        <taxon>Bacillales</taxon>
        <taxon>Paenibacillaceae</taxon>
        <taxon>Paenibacillus</taxon>
    </lineage>
</organism>
<evidence type="ECO:0000259" key="1">
    <source>
        <dbReference type="Pfam" id="PF12571"/>
    </source>
</evidence>
<dbReference type="Pfam" id="PF03406">
    <property type="entry name" value="Phage_fiber_2"/>
    <property type="match status" value="1"/>
</dbReference>
<gene>
    <name evidence="2" type="ORF">PNBC_15350</name>
</gene>